<dbReference type="AlphaFoldDB" id="E4U1V4"/>
<dbReference type="UniPathway" id="UPA00219"/>
<proteinExistence type="predicted"/>
<dbReference type="eggNOG" id="COG0773">
    <property type="taxonomic scope" value="Bacteria"/>
</dbReference>
<dbReference type="RefSeq" id="WP_013459669.1">
    <property type="nucleotide sequence ID" value="NC_014762.1"/>
</dbReference>
<dbReference type="STRING" id="709032.Sulku_0806"/>
<dbReference type="GO" id="GO:0009252">
    <property type="term" value="P:peptidoglycan biosynthetic process"/>
    <property type="evidence" value="ECO:0007669"/>
    <property type="project" value="UniProtKB-UniRule"/>
</dbReference>
<keyword evidence="12" id="KW-0961">Cell wall biogenesis/degradation</keyword>
<evidence type="ECO:0000259" key="17">
    <source>
        <dbReference type="Pfam" id="PF08245"/>
    </source>
</evidence>
<dbReference type="PANTHER" id="PTHR43445:SF3">
    <property type="entry name" value="UDP-N-ACETYLMURAMATE--L-ALANINE LIGASE"/>
    <property type="match status" value="1"/>
</dbReference>
<evidence type="ECO:0000256" key="1">
    <source>
        <dbReference type="ARBA" id="ARBA00004496"/>
    </source>
</evidence>
<comment type="subcellular location">
    <subcellularLocation>
        <location evidence="1">Cytoplasm</location>
    </subcellularLocation>
</comment>
<evidence type="ECO:0000313" key="19">
    <source>
        <dbReference type="Proteomes" id="UP000008721"/>
    </source>
</evidence>
<keyword evidence="10" id="KW-0573">Peptidoglycan synthesis</keyword>
<keyword evidence="11" id="KW-0131">Cell cycle</keyword>
<dbReference type="InterPro" id="IPR036615">
    <property type="entry name" value="Mur_ligase_C_dom_sf"/>
</dbReference>
<evidence type="ECO:0000259" key="16">
    <source>
        <dbReference type="Pfam" id="PF02875"/>
    </source>
</evidence>
<evidence type="ECO:0000256" key="5">
    <source>
        <dbReference type="ARBA" id="ARBA00022598"/>
    </source>
</evidence>
<dbReference type="InterPro" id="IPR000713">
    <property type="entry name" value="Mur_ligase_N"/>
</dbReference>
<keyword evidence="9" id="KW-0133">Cell shape</keyword>
<dbReference type="InterPro" id="IPR013221">
    <property type="entry name" value="Mur_ligase_cen"/>
</dbReference>
<dbReference type="GO" id="GO:0008360">
    <property type="term" value="P:regulation of cell shape"/>
    <property type="evidence" value="ECO:0007669"/>
    <property type="project" value="UniProtKB-KW"/>
</dbReference>
<comment type="catalytic activity">
    <reaction evidence="13">
        <text>UDP-N-acetyl-alpha-D-muramate + L-alanine + ATP = UDP-N-acetyl-alpha-D-muramoyl-L-alanine + ADP + phosphate + H(+)</text>
        <dbReference type="Rhea" id="RHEA:23372"/>
        <dbReference type="ChEBI" id="CHEBI:15378"/>
        <dbReference type="ChEBI" id="CHEBI:30616"/>
        <dbReference type="ChEBI" id="CHEBI:43474"/>
        <dbReference type="ChEBI" id="CHEBI:57972"/>
        <dbReference type="ChEBI" id="CHEBI:70757"/>
        <dbReference type="ChEBI" id="CHEBI:83898"/>
        <dbReference type="ChEBI" id="CHEBI:456216"/>
        <dbReference type="EC" id="6.3.2.8"/>
    </reaction>
</comment>
<evidence type="ECO:0000256" key="11">
    <source>
        <dbReference type="ARBA" id="ARBA00023306"/>
    </source>
</evidence>
<dbReference type="InterPro" id="IPR005758">
    <property type="entry name" value="UDP-N-AcMur_Ala_ligase_MurC"/>
</dbReference>
<dbReference type="GO" id="GO:0071555">
    <property type="term" value="P:cell wall organization"/>
    <property type="evidence" value="ECO:0007669"/>
    <property type="project" value="UniProtKB-KW"/>
</dbReference>
<dbReference type="GO" id="GO:0051301">
    <property type="term" value="P:cell division"/>
    <property type="evidence" value="ECO:0007669"/>
    <property type="project" value="UniProtKB-KW"/>
</dbReference>
<dbReference type="GO" id="GO:0008763">
    <property type="term" value="F:UDP-N-acetylmuramate-L-alanine ligase activity"/>
    <property type="evidence" value="ECO:0007669"/>
    <property type="project" value="UniProtKB-UniRule"/>
</dbReference>
<sequence>MKIHFIGIGGIGISGLAKYMRFSGHEVSGSDMKETHITQRLIDRGITVHIGHDASNIPEGCDLVIHSAIIRPTNSEIVEAHRRGIEVLHRRDALLRILSEKKVYAVCGAHGKSTTTAILAAIMDGSAIIGAESKGFGSNVRYDGSTDIMLFEADESDGSFLNSNPYCSIVTNAEPEHMEYYNYNIDEFHSAYRRFVEMAPVRVINAEDPFMATLECDALRLYPSVDITNITYTLIDDEPYTRFHLKGFGEFEVWGFGEHIAMDAALAIMAAAQTMSIASIRVRLLNFRGIKKRFDVIFKGSDRVIIDDYAHHPTEIKATMQSLKTYTELKGFERIVAIWQPHKYSRTIDNLDAFVECFEGCDTLIILPVWAASEEPREIDFEGRFAGYNLIMADKLHREGDTIQVIVADEVVKTYDKNVIVGFGAGDLTYQLRGTK</sequence>
<dbReference type="InterPro" id="IPR036565">
    <property type="entry name" value="Mur-like_cat_sf"/>
</dbReference>
<dbReference type="Gene3D" id="3.40.50.720">
    <property type="entry name" value="NAD(P)-binding Rossmann-like Domain"/>
    <property type="match status" value="1"/>
</dbReference>
<protein>
    <recommendedName>
        <fullName evidence="3 14">UDP-N-acetylmuramate--L-alanine ligase</fullName>
        <ecNumber evidence="3 14">6.3.2.8</ecNumber>
    </recommendedName>
</protein>
<dbReference type="Gene3D" id="3.40.1190.10">
    <property type="entry name" value="Mur-like, catalytic domain"/>
    <property type="match status" value="1"/>
</dbReference>
<gene>
    <name evidence="18" type="ordered locus">Sulku_0806</name>
</gene>
<feature type="domain" description="Mur ligase central" evidence="17">
    <location>
        <begin position="106"/>
        <end position="214"/>
    </location>
</feature>
<dbReference type="GO" id="GO:0005737">
    <property type="term" value="C:cytoplasm"/>
    <property type="evidence" value="ECO:0007669"/>
    <property type="project" value="UniProtKB-SubCell"/>
</dbReference>
<feature type="domain" description="Mur ligase N-terminal catalytic" evidence="15">
    <location>
        <begin position="2"/>
        <end position="101"/>
    </location>
</feature>
<dbReference type="Gene3D" id="3.90.190.20">
    <property type="entry name" value="Mur ligase, C-terminal domain"/>
    <property type="match status" value="1"/>
</dbReference>
<keyword evidence="8" id="KW-0067">ATP-binding</keyword>
<evidence type="ECO:0000256" key="6">
    <source>
        <dbReference type="ARBA" id="ARBA00022618"/>
    </source>
</evidence>
<evidence type="ECO:0000256" key="3">
    <source>
        <dbReference type="ARBA" id="ARBA00012211"/>
    </source>
</evidence>
<dbReference type="SUPFAM" id="SSF53244">
    <property type="entry name" value="MurD-like peptide ligases, peptide-binding domain"/>
    <property type="match status" value="1"/>
</dbReference>
<comment type="pathway">
    <text evidence="2">Cell wall biogenesis; peptidoglycan biosynthesis.</text>
</comment>
<dbReference type="Pfam" id="PF08245">
    <property type="entry name" value="Mur_ligase_M"/>
    <property type="match status" value="1"/>
</dbReference>
<dbReference type="Pfam" id="PF01225">
    <property type="entry name" value="Mur_ligase"/>
    <property type="match status" value="1"/>
</dbReference>
<keyword evidence="6" id="KW-0132">Cell division</keyword>
<dbReference type="PANTHER" id="PTHR43445">
    <property type="entry name" value="UDP-N-ACETYLMURAMATE--L-ALANINE LIGASE-RELATED"/>
    <property type="match status" value="1"/>
</dbReference>
<dbReference type="SUPFAM" id="SSF51984">
    <property type="entry name" value="MurCD N-terminal domain"/>
    <property type="match status" value="1"/>
</dbReference>
<dbReference type="EMBL" id="CP002355">
    <property type="protein sequence ID" value="ADR33472.1"/>
    <property type="molecule type" value="Genomic_DNA"/>
</dbReference>
<dbReference type="OrthoDB" id="9804126at2"/>
<keyword evidence="19" id="KW-1185">Reference proteome</keyword>
<evidence type="ECO:0000256" key="7">
    <source>
        <dbReference type="ARBA" id="ARBA00022741"/>
    </source>
</evidence>
<dbReference type="HOGENOM" id="CLU_028104_2_2_7"/>
<dbReference type="Proteomes" id="UP000008721">
    <property type="component" value="Chromosome"/>
</dbReference>
<feature type="domain" description="Mur ligase C-terminal" evidence="16">
    <location>
        <begin position="293"/>
        <end position="380"/>
    </location>
</feature>
<dbReference type="NCBIfam" id="TIGR01082">
    <property type="entry name" value="murC"/>
    <property type="match status" value="1"/>
</dbReference>
<dbReference type="Pfam" id="PF02875">
    <property type="entry name" value="Mur_ligase_C"/>
    <property type="match status" value="1"/>
</dbReference>
<evidence type="ECO:0000259" key="15">
    <source>
        <dbReference type="Pfam" id="PF01225"/>
    </source>
</evidence>
<dbReference type="InterPro" id="IPR050061">
    <property type="entry name" value="MurCDEF_pg_biosynth"/>
</dbReference>
<evidence type="ECO:0000256" key="2">
    <source>
        <dbReference type="ARBA" id="ARBA00004752"/>
    </source>
</evidence>
<evidence type="ECO:0000256" key="4">
    <source>
        <dbReference type="ARBA" id="ARBA00022490"/>
    </source>
</evidence>
<evidence type="ECO:0000256" key="8">
    <source>
        <dbReference type="ARBA" id="ARBA00022840"/>
    </source>
</evidence>
<dbReference type="KEGG" id="sku:Sulku_0806"/>
<evidence type="ECO:0000256" key="14">
    <source>
        <dbReference type="NCBIfam" id="TIGR01082"/>
    </source>
</evidence>
<accession>E4U1V4</accession>
<evidence type="ECO:0000256" key="10">
    <source>
        <dbReference type="ARBA" id="ARBA00022984"/>
    </source>
</evidence>
<keyword evidence="7" id="KW-0547">Nucleotide-binding</keyword>
<keyword evidence="5 18" id="KW-0436">Ligase</keyword>
<name>E4U1V4_SULKY</name>
<organism evidence="18 19">
    <name type="scientific">Sulfuricurvum kujiense (strain ATCC BAA-921 / DSM 16994 / JCM 11577 / YK-1)</name>
    <dbReference type="NCBI Taxonomy" id="709032"/>
    <lineage>
        <taxon>Bacteria</taxon>
        <taxon>Pseudomonadati</taxon>
        <taxon>Campylobacterota</taxon>
        <taxon>Epsilonproteobacteria</taxon>
        <taxon>Campylobacterales</taxon>
        <taxon>Sulfurimonadaceae</taxon>
        <taxon>Sulfuricurvum</taxon>
    </lineage>
</organism>
<dbReference type="SUPFAM" id="SSF53623">
    <property type="entry name" value="MurD-like peptide ligases, catalytic domain"/>
    <property type="match status" value="1"/>
</dbReference>
<evidence type="ECO:0000256" key="9">
    <source>
        <dbReference type="ARBA" id="ARBA00022960"/>
    </source>
</evidence>
<dbReference type="InterPro" id="IPR004101">
    <property type="entry name" value="Mur_ligase_C"/>
</dbReference>
<evidence type="ECO:0000313" key="18">
    <source>
        <dbReference type="EMBL" id="ADR33472.1"/>
    </source>
</evidence>
<keyword evidence="4" id="KW-0963">Cytoplasm</keyword>
<dbReference type="EC" id="6.3.2.8" evidence="3 14"/>
<evidence type="ECO:0000256" key="12">
    <source>
        <dbReference type="ARBA" id="ARBA00023316"/>
    </source>
</evidence>
<evidence type="ECO:0000256" key="13">
    <source>
        <dbReference type="ARBA" id="ARBA00047833"/>
    </source>
</evidence>
<dbReference type="GO" id="GO:0005524">
    <property type="term" value="F:ATP binding"/>
    <property type="evidence" value="ECO:0007669"/>
    <property type="project" value="UniProtKB-KW"/>
</dbReference>
<reference evidence="18 19" key="1">
    <citation type="journal article" date="2012" name="Stand. Genomic Sci.">
        <title>Complete genome sequence of the sulfur compounds oxidizing chemolithoautotroph Sulfuricurvum kujiense type strain (YK-1(T)).</title>
        <authorList>
            <person name="Han C."/>
            <person name="Kotsyurbenko O."/>
            <person name="Chertkov O."/>
            <person name="Held B."/>
            <person name="Lapidus A."/>
            <person name="Nolan M."/>
            <person name="Lucas S."/>
            <person name="Hammon N."/>
            <person name="Deshpande S."/>
            <person name="Cheng J.F."/>
            <person name="Tapia R."/>
            <person name="Goodwin L.A."/>
            <person name="Pitluck S."/>
            <person name="Liolios K."/>
            <person name="Pagani I."/>
            <person name="Ivanova N."/>
            <person name="Mavromatis K."/>
            <person name="Mikhailova N."/>
            <person name="Pati A."/>
            <person name="Chen A."/>
            <person name="Palaniappan K."/>
            <person name="Land M."/>
            <person name="Hauser L."/>
            <person name="Chang Y.J."/>
            <person name="Jeffries C.D."/>
            <person name="Brambilla E.M."/>
            <person name="Rohde M."/>
            <person name="Spring S."/>
            <person name="Sikorski J."/>
            <person name="Goker M."/>
            <person name="Woyke T."/>
            <person name="Bristow J."/>
            <person name="Eisen J.A."/>
            <person name="Markowitz V."/>
            <person name="Hugenholtz P."/>
            <person name="Kyrpides N.C."/>
            <person name="Klenk H.P."/>
            <person name="Detter J.C."/>
        </authorList>
    </citation>
    <scope>NUCLEOTIDE SEQUENCE [LARGE SCALE GENOMIC DNA]</scope>
    <source>
        <strain evidence="19">ATCC BAA-921 / DSM 16994 / JCM 11577 / YK-1</strain>
    </source>
</reference>